<sequence>MSADPTGASSLALIVLAAGAGQRFGGPDKLAVPLAGRAVVHHVLATLDPLRWHQRVLIHRGEPAWCRAFADAGFTLVRNDQPERGMLGSLHLAAQAVQGAERALLCLADMPLITSAHILALLAANREATGQVVASRAGDYRGPPAILPLAAVRTLPPQGEGGARALLAQAVWVDCDPAQVRDIDTPADLLSIQGSCL</sequence>
<dbReference type="Pfam" id="PF12804">
    <property type="entry name" value="NTP_transf_3"/>
    <property type="match status" value="1"/>
</dbReference>
<dbReference type="RefSeq" id="WP_076400379.1">
    <property type="nucleotide sequence ID" value="NZ_FTOA01000003.1"/>
</dbReference>
<accession>A0A1N7LYU4</accession>
<dbReference type="Proteomes" id="UP000185678">
    <property type="component" value="Unassembled WGS sequence"/>
</dbReference>
<organism evidence="3 4">
    <name type="scientific">Insolitispirillum peregrinum</name>
    <dbReference type="NCBI Taxonomy" id="80876"/>
    <lineage>
        <taxon>Bacteria</taxon>
        <taxon>Pseudomonadati</taxon>
        <taxon>Pseudomonadota</taxon>
        <taxon>Alphaproteobacteria</taxon>
        <taxon>Rhodospirillales</taxon>
        <taxon>Novispirillaceae</taxon>
        <taxon>Insolitispirillum</taxon>
    </lineage>
</organism>
<reference evidence="3 4" key="1">
    <citation type="submission" date="2017-01" db="EMBL/GenBank/DDBJ databases">
        <authorList>
            <person name="Mah S.A."/>
            <person name="Swanson W.J."/>
            <person name="Moy G.W."/>
            <person name="Vacquier V.D."/>
        </authorList>
    </citation>
    <scope>NUCLEOTIDE SEQUENCE [LARGE SCALE GENOMIC DNA]</scope>
    <source>
        <strain evidence="3 4">DSM 11589</strain>
    </source>
</reference>
<dbReference type="InterPro" id="IPR025877">
    <property type="entry name" value="MobA-like_NTP_Trfase"/>
</dbReference>
<dbReference type="AlphaFoldDB" id="A0A1N7LYU4"/>
<dbReference type="STRING" id="80876.SAMN05421779_103639"/>
<name>A0A1N7LYU4_9PROT</name>
<keyword evidence="3" id="KW-0548">Nucleotidyltransferase</keyword>
<dbReference type="GO" id="GO:0016779">
    <property type="term" value="F:nucleotidyltransferase activity"/>
    <property type="evidence" value="ECO:0007669"/>
    <property type="project" value="UniProtKB-KW"/>
</dbReference>
<dbReference type="CDD" id="cd04182">
    <property type="entry name" value="GT_2_like_f"/>
    <property type="match status" value="1"/>
</dbReference>
<gene>
    <name evidence="3" type="ORF">SAMN05421779_103639</name>
</gene>
<dbReference type="OrthoDB" id="9779263at2"/>
<evidence type="ECO:0000313" key="3">
    <source>
        <dbReference type="EMBL" id="SIS78939.1"/>
    </source>
</evidence>
<dbReference type="EMBL" id="FTOA01000003">
    <property type="protein sequence ID" value="SIS78939.1"/>
    <property type="molecule type" value="Genomic_DNA"/>
</dbReference>
<feature type="domain" description="MobA-like NTP transferase" evidence="2">
    <location>
        <begin position="14"/>
        <end position="169"/>
    </location>
</feature>
<dbReference type="SUPFAM" id="SSF53448">
    <property type="entry name" value="Nucleotide-diphospho-sugar transferases"/>
    <property type="match status" value="1"/>
</dbReference>
<dbReference type="Gene3D" id="3.90.550.10">
    <property type="entry name" value="Spore Coat Polysaccharide Biosynthesis Protein SpsA, Chain A"/>
    <property type="match status" value="1"/>
</dbReference>
<dbReference type="InterPro" id="IPR029044">
    <property type="entry name" value="Nucleotide-diphossugar_trans"/>
</dbReference>
<evidence type="ECO:0000313" key="4">
    <source>
        <dbReference type="Proteomes" id="UP000185678"/>
    </source>
</evidence>
<keyword evidence="3" id="KW-0808">Transferase</keyword>
<dbReference type="PANTHER" id="PTHR43777">
    <property type="entry name" value="MOLYBDENUM COFACTOR CYTIDYLYLTRANSFERASE"/>
    <property type="match status" value="1"/>
</dbReference>
<evidence type="ECO:0000256" key="1">
    <source>
        <dbReference type="ARBA" id="ARBA00022842"/>
    </source>
</evidence>
<proteinExistence type="predicted"/>
<evidence type="ECO:0000259" key="2">
    <source>
        <dbReference type="Pfam" id="PF12804"/>
    </source>
</evidence>
<dbReference type="PANTHER" id="PTHR43777:SF1">
    <property type="entry name" value="MOLYBDENUM COFACTOR CYTIDYLYLTRANSFERASE"/>
    <property type="match status" value="1"/>
</dbReference>
<protein>
    <submittedName>
        <fullName evidence="3">Molybdenum cofactor cytidylyltransferase</fullName>
    </submittedName>
</protein>
<keyword evidence="1" id="KW-0460">Magnesium</keyword>
<keyword evidence="4" id="KW-1185">Reference proteome</keyword>